<keyword evidence="2" id="KW-0413">Isomerase</keyword>
<evidence type="ECO:0000256" key="1">
    <source>
        <dbReference type="ARBA" id="ARBA00007365"/>
    </source>
</evidence>
<name>A0AAD9XFQ7_9ROSI</name>
<dbReference type="GO" id="GO:0003755">
    <property type="term" value="F:peptidyl-prolyl cis-trans isomerase activity"/>
    <property type="evidence" value="ECO:0007669"/>
    <property type="project" value="UniProtKB-UniRule"/>
</dbReference>
<dbReference type="PROSITE" id="PS50072">
    <property type="entry name" value="CSA_PPIASE_2"/>
    <property type="match status" value="1"/>
</dbReference>
<comment type="caution">
    <text evidence="4">The sequence shown here is derived from an EMBL/GenBank/DDBJ whole genome shotgun (WGS) entry which is preliminary data.</text>
</comment>
<dbReference type="InterPro" id="IPR002130">
    <property type="entry name" value="Cyclophilin-type_PPIase_dom"/>
</dbReference>
<feature type="domain" description="PPIase cyclophilin-type" evidence="3">
    <location>
        <begin position="12"/>
        <end position="123"/>
    </location>
</feature>
<dbReference type="Proteomes" id="UP001280121">
    <property type="component" value="Unassembled WGS sequence"/>
</dbReference>
<comment type="function">
    <text evidence="2">PPIases accelerate the folding of proteins. It catalyzes the cis-trans isomerization of proline imidic peptide bonds in oligopeptides.</text>
</comment>
<organism evidence="4 5">
    <name type="scientific">Dipteronia dyeriana</name>
    <dbReference type="NCBI Taxonomy" id="168575"/>
    <lineage>
        <taxon>Eukaryota</taxon>
        <taxon>Viridiplantae</taxon>
        <taxon>Streptophyta</taxon>
        <taxon>Embryophyta</taxon>
        <taxon>Tracheophyta</taxon>
        <taxon>Spermatophyta</taxon>
        <taxon>Magnoliopsida</taxon>
        <taxon>eudicotyledons</taxon>
        <taxon>Gunneridae</taxon>
        <taxon>Pentapetalae</taxon>
        <taxon>rosids</taxon>
        <taxon>malvids</taxon>
        <taxon>Sapindales</taxon>
        <taxon>Sapindaceae</taxon>
        <taxon>Hippocastanoideae</taxon>
        <taxon>Acereae</taxon>
        <taxon>Dipteronia</taxon>
    </lineage>
</organism>
<dbReference type="GO" id="GO:0006457">
    <property type="term" value="P:protein folding"/>
    <property type="evidence" value="ECO:0007669"/>
    <property type="project" value="TreeGrafter"/>
</dbReference>
<dbReference type="InterPro" id="IPR029000">
    <property type="entry name" value="Cyclophilin-like_dom_sf"/>
</dbReference>
<sequence length="123" mass="13633">MLSSTANYALPPRTVDRMIICVCDLHVLFSRPCIQHVVDERRGSTRLGNHSTTKAFHFVIPGYMVHGVDITHGIGTGGESIYRPSFSDENFMKKRIGPSILSKAKTGIRGNGSQFFNYTSKAE</sequence>
<dbReference type="AlphaFoldDB" id="A0AAD9XFQ7"/>
<evidence type="ECO:0000256" key="2">
    <source>
        <dbReference type="RuleBase" id="RU363019"/>
    </source>
</evidence>
<dbReference type="SUPFAM" id="SSF50891">
    <property type="entry name" value="Cyclophilin-like"/>
    <property type="match status" value="1"/>
</dbReference>
<dbReference type="EC" id="5.2.1.8" evidence="2"/>
<evidence type="ECO:0000313" key="5">
    <source>
        <dbReference type="Proteomes" id="UP001280121"/>
    </source>
</evidence>
<keyword evidence="2" id="KW-0697">Rotamase</keyword>
<accession>A0AAD9XFQ7</accession>
<keyword evidence="5" id="KW-1185">Reference proteome</keyword>
<evidence type="ECO:0000313" key="4">
    <source>
        <dbReference type="EMBL" id="KAK2658490.1"/>
    </source>
</evidence>
<comment type="similarity">
    <text evidence="1 2">Belongs to the cyclophilin-type PPIase family.</text>
</comment>
<dbReference type="PRINTS" id="PR00153">
    <property type="entry name" value="CSAPPISMRASE"/>
</dbReference>
<gene>
    <name evidence="4" type="ORF">Ddye_005023</name>
</gene>
<protein>
    <recommendedName>
        <fullName evidence="2">Peptidyl-prolyl cis-trans isomerase</fullName>
        <shortName evidence="2">PPIase</shortName>
        <ecNumber evidence="2">5.2.1.8</ecNumber>
    </recommendedName>
</protein>
<dbReference type="Pfam" id="PF00160">
    <property type="entry name" value="Pro_isomerase"/>
    <property type="match status" value="1"/>
</dbReference>
<dbReference type="PANTHER" id="PTHR11071">
    <property type="entry name" value="PEPTIDYL-PROLYL CIS-TRANS ISOMERASE"/>
    <property type="match status" value="1"/>
</dbReference>
<reference evidence="4" key="1">
    <citation type="journal article" date="2023" name="Plant J.">
        <title>Genome sequences and population genomics provide insights into the demographic history, inbreeding, and mutation load of two 'living fossil' tree species of Dipteronia.</title>
        <authorList>
            <person name="Feng Y."/>
            <person name="Comes H.P."/>
            <person name="Chen J."/>
            <person name="Zhu S."/>
            <person name="Lu R."/>
            <person name="Zhang X."/>
            <person name="Li P."/>
            <person name="Qiu J."/>
            <person name="Olsen K.M."/>
            <person name="Qiu Y."/>
        </authorList>
    </citation>
    <scope>NUCLEOTIDE SEQUENCE</scope>
    <source>
        <strain evidence="4">KIB01</strain>
    </source>
</reference>
<dbReference type="PANTHER" id="PTHR11071:SF561">
    <property type="entry name" value="PEPTIDYL-PROLYL CIS-TRANS ISOMERASE D-RELATED"/>
    <property type="match status" value="1"/>
</dbReference>
<dbReference type="EMBL" id="JANJYI010000002">
    <property type="protein sequence ID" value="KAK2658490.1"/>
    <property type="molecule type" value="Genomic_DNA"/>
</dbReference>
<dbReference type="Gene3D" id="2.40.100.10">
    <property type="entry name" value="Cyclophilin-like"/>
    <property type="match status" value="1"/>
</dbReference>
<comment type="catalytic activity">
    <reaction evidence="2">
        <text>[protein]-peptidylproline (omega=180) = [protein]-peptidylproline (omega=0)</text>
        <dbReference type="Rhea" id="RHEA:16237"/>
        <dbReference type="Rhea" id="RHEA-COMP:10747"/>
        <dbReference type="Rhea" id="RHEA-COMP:10748"/>
        <dbReference type="ChEBI" id="CHEBI:83833"/>
        <dbReference type="ChEBI" id="CHEBI:83834"/>
        <dbReference type="EC" id="5.2.1.8"/>
    </reaction>
</comment>
<evidence type="ECO:0000259" key="3">
    <source>
        <dbReference type="PROSITE" id="PS50072"/>
    </source>
</evidence>
<proteinExistence type="inferred from homology"/>
<dbReference type="GO" id="GO:0005737">
    <property type="term" value="C:cytoplasm"/>
    <property type="evidence" value="ECO:0007669"/>
    <property type="project" value="TreeGrafter"/>
</dbReference>
<dbReference type="GO" id="GO:0016018">
    <property type="term" value="F:cyclosporin A binding"/>
    <property type="evidence" value="ECO:0007669"/>
    <property type="project" value="TreeGrafter"/>
</dbReference>